<sequence length="24" mass="2646">MVNLVRAECTDFLLSREAHKKAGG</sequence>
<evidence type="ECO:0000313" key="1">
    <source>
        <dbReference type="EMBL" id="KAF8674458.1"/>
    </source>
</evidence>
<dbReference type="Proteomes" id="UP000636709">
    <property type="component" value="Unassembled WGS sequence"/>
</dbReference>
<dbReference type="AlphaFoldDB" id="A0A835E803"/>
<name>A0A835E803_9POAL</name>
<proteinExistence type="predicted"/>
<reference evidence="1" key="1">
    <citation type="submission" date="2020-07" db="EMBL/GenBank/DDBJ databases">
        <title>Genome sequence and genetic diversity analysis of an under-domesticated orphan crop, white fonio (Digitaria exilis).</title>
        <authorList>
            <person name="Bennetzen J.L."/>
            <person name="Chen S."/>
            <person name="Ma X."/>
            <person name="Wang X."/>
            <person name="Yssel A.E.J."/>
            <person name="Chaluvadi S.R."/>
            <person name="Johnson M."/>
            <person name="Gangashetty P."/>
            <person name="Hamidou F."/>
            <person name="Sanogo M.D."/>
            <person name="Zwaenepoel A."/>
            <person name="Wallace J."/>
            <person name="Van De Peer Y."/>
            <person name="Van Deynze A."/>
        </authorList>
    </citation>
    <scope>NUCLEOTIDE SEQUENCE</scope>
    <source>
        <tissue evidence="1">Leaves</tissue>
    </source>
</reference>
<accession>A0A835E803</accession>
<gene>
    <name evidence="1" type="ORF">HU200_048292</name>
</gene>
<protein>
    <submittedName>
        <fullName evidence="1">Uncharacterized protein</fullName>
    </submittedName>
</protein>
<comment type="caution">
    <text evidence="1">The sequence shown here is derived from an EMBL/GenBank/DDBJ whole genome shotgun (WGS) entry which is preliminary data.</text>
</comment>
<dbReference type="EMBL" id="JACEFO010002197">
    <property type="protein sequence ID" value="KAF8674458.1"/>
    <property type="molecule type" value="Genomic_DNA"/>
</dbReference>
<organism evidence="1 2">
    <name type="scientific">Digitaria exilis</name>
    <dbReference type="NCBI Taxonomy" id="1010633"/>
    <lineage>
        <taxon>Eukaryota</taxon>
        <taxon>Viridiplantae</taxon>
        <taxon>Streptophyta</taxon>
        <taxon>Embryophyta</taxon>
        <taxon>Tracheophyta</taxon>
        <taxon>Spermatophyta</taxon>
        <taxon>Magnoliopsida</taxon>
        <taxon>Liliopsida</taxon>
        <taxon>Poales</taxon>
        <taxon>Poaceae</taxon>
        <taxon>PACMAD clade</taxon>
        <taxon>Panicoideae</taxon>
        <taxon>Panicodae</taxon>
        <taxon>Paniceae</taxon>
        <taxon>Anthephorinae</taxon>
        <taxon>Digitaria</taxon>
    </lineage>
</organism>
<keyword evidence="2" id="KW-1185">Reference proteome</keyword>
<evidence type="ECO:0000313" key="2">
    <source>
        <dbReference type="Proteomes" id="UP000636709"/>
    </source>
</evidence>